<evidence type="ECO:0000256" key="3">
    <source>
        <dbReference type="ARBA" id="ARBA00023002"/>
    </source>
</evidence>
<feature type="active site" description="Nucleophile; cysteine thiosulfonate intermediate" evidence="6">
    <location>
        <position position="243"/>
    </location>
</feature>
<feature type="binding site" evidence="6">
    <location>
        <position position="215"/>
    </location>
    <ligand>
        <name>[4Fe-4S] cluster</name>
        <dbReference type="ChEBI" id="CHEBI:49883"/>
    </ligand>
</feature>
<comment type="catalytic activity">
    <reaction evidence="6">
        <text>[thioredoxin]-disulfide + sulfite + AMP + 2 H(+) = adenosine 5'-phosphosulfate + [thioredoxin]-dithiol</text>
        <dbReference type="Rhea" id="RHEA:21976"/>
        <dbReference type="Rhea" id="RHEA-COMP:10698"/>
        <dbReference type="Rhea" id="RHEA-COMP:10700"/>
        <dbReference type="ChEBI" id="CHEBI:15378"/>
        <dbReference type="ChEBI" id="CHEBI:17359"/>
        <dbReference type="ChEBI" id="CHEBI:29950"/>
        <dbReference type="ChEBI" id="CHEBI:50058"/>
        <dbReference type="ChEBI" id="CHEBI:58243"/>
        <dbReference type="ChEBI" id="CHEBI:456215"/>
        <dbReference type="EC" id="1.8.4.10"/>
    </reaction>
</comment>
<sequence length="262" mass="29499">MLAAKIPSPFIMDSTLEAQVEDLRHDLAGLSALEIIRAVTERFPGRVSFSTSFGIEDQALSHLIFANELPVRVFTLDTGRNFQETYSTWNKTLLRYSQLIEAFAPIAASVEELVSKKGPNSFYESVDNRKECCYIRKVEPLARALAGTHIWLTGIRAEQSANRQHMHPVEWDAGHQLIKVHPLFEWTWDGTVAFTQKYGVPTNPLHQQGFVSIGCAPCTRAIQPGEDFRAGRWWWENADAKECGLHTTAHQGLDPVVEKLPN</sequence>
<dbReference type="InterPro" id="IPR014729">
    <property type="entry name" value="Rossmann-like_a/b/a_fold"/>
</dbReference>
<name>A0ABP8QR51_9BACT</name>
<dbReference type="NCBIfam" id="NF002537">
    <property type="entry name" value="PRK02090.1"/>
    <property type="match status" value="1"/>
</dbReference>
<keyword evidence="6" id="KW-0963">Cytoplasm</keyword>
<keyword evidence="5 6" id="KW-0411">Iron-sulfur</keyword>
<reference evidence="9" key="1">
    <citation type="journal article" date="2019" name="Int. J. Syst. Evol. Microbiol.">
        <title>The Global Catalogue of Microorganisms (GCM) 10K type strain sequencing project: providing services to taxonomists for standard genome sequencing and annotation.</title>
        <authorList>
            <consortium name="The Broad Institute Genomics Platform"/>
            <consortium name="The Broad Institute Genome Sequencing Center for Infectious Disease"/>
            <person name="Wu L."/>
            <person name="Ma J."/>
        </authorList>
    </citation>
    <scope>NUCLEOTIDE SEQUENCE [LARGE SCALE GENOMIC DNA]</scope>
    <source>
        <strain evidence="9">JCM 17841</strain>
    </source>
</reference>
<comment type="pathway">
    <text evidence="6">Sulfur metabolism; hydrogen sulfide biosynthesis; sulfite from sulfate.</text>
</comment>
<dbReference type="InterPro" id="IPR004511">
    <property type="entry name" value="PAPS/APS_Rdtase"/>
</dbReference>
<comment type="cofactor">
    <cofactor evidence="6">
        <name>[4Fe-4S] cluster</name>
        <dbReference type="ChEBI" id="CHEBI:49883"/>
    </cofactor>
    <text evidence="6">Binds 1 [4Fe-4S] cluster per subunit.</text>
</comment>
<evidence type="ECO:0000256" key="4">
    <source>
        <dbReference type="ARBA" id="ARBA00023004"/>
    </source>
</evidence>
<feature type="domain" description="Phosphoadenosine phosphosulphate reductase" evidence="7">
    <location>
        <begin position="47"/>
        <end position="221"/>
    </location>
</feature>
<dbReference type="EC" id="1.8.4.10" evidence="6"/>
<keyword evidence="9" id="KW-1185">Reference proteome</keyword>
<keyword evidence="2 6" id="KW-0479">Metal-binding</keyword>
<evidence type="ECO:0000259" key="7">
    <source>
        <dbReference type="Pfam" id="PF01507"/>
    </source>
</evidence>
<dbReference type="Pfam" id="PF01507">
    <property type="entry name" value="PAPS_reduct"/>
    <property type="match status" value="1"/>
</dbReference>
<protein>
    <recommendedName>
        <fullName evidence="6">Adenosine 5'-phosphosulfate reductase</fullName>
        <shortName evidence="6">APS reductase</shortName>
        <ecNumber evidence="6">1.8.4.10</ecNumber>
    </recommendedName>
    <alternativeName>
        <fullName evidence="6">5'-adenylylsulfate reductase</fullName>
    </alternativeName>
    <alternativeName>
        <fullName evidence="6">Thioredoxin-dependent 5'-adenylylsulfate reductase</fullName>
    </alternativeName>
</protein>
<comment type="subcellular location">
    <subcellularLocation>
        <location evidence="6">Cytoplasm</location>
    </subcellularLocation>
</comment>
<keyword evidence="4 6" id="KW-0408">Iron</keyword>
<dbReference type="HAMAP" id="MF_00063">
    <property type="entry name" value="CysH"/>
    <property type="match status" value="1"/>
</dbReference>
<dbReference type="Proteomes" id="UP001501243">
    <property type="component" value="Unassembled WGS sequence"/>
</dbReference>
<comment type="caution">
    <text evidence="8">The sequence shown here is derived from an EMBL/GenBank/DDBJ whole genome shotgun (WGS) entry which is preliminary data.</text>
</comment>
<dbReference type="SUPFAM" id="SSF52402">
    <property type="entry name" value="Adenine nucleotide alpha hydrolases-like"/>
    <property type="match status" value="1"/>
</dbReference>
<evidence type="ECO:0000256" key="6">
    <source>
        <dbReference type="HAMAP-Rule" id="MF_00063"/>
    </source>
</evidence>
<dbReference type="Gene3D" id="3.40.50.620">
    <property type="entry name" value="HUPs"/>
    <property type="match status" value="1"/>
</dbReference>
<evidence type="ECO:0000256" key="5">
    <source>
        <dbReference type="ARBA" id="ARBA00023014"/>
    </source>
</evidence>
<evidence type="ECO:0000313" key="9">
    <source>
        <dbReference type="Proteomes" id="UP001501243"/>
    </source>
</evidence>
<evidence type="ECO:0000313" key="8">
    <source>
        <dbReference type="EMBL" id="GAA4507537.1"/>
    </source>
</evidence>
<comment type="similarity">
    <text evidence="1 6">Belongs to the PAPS reductase family. CysH subfamily.</text>
</comment>
<evidence type="ECO:0000256" key="1">
    <source>
        <dbReference type="ARBA" id="ARBA00009732"/>
    </source>
</evidence>
<dbReference type="PIRSF" id="PIRSF000857">
    <property type="entry name" value="PAPS_reductase"/>
    <property type="match status" value="1"/>
</dbReference>
<feature type="binding site" evidence="6">
    <location>
        <position position="218"/>
    </location>
    <ligand>
        <name>[4Fe-4S] cluster</name>
        <dbReference type="ChEBI" id="CHEBI:49883"/>
    </ligand>
</feature>
<dbReference type="EMBL" id="BAABGQ010000011">
    <property type="protein sequence ID" value="GAA4507537.1"/>
    <property type="molecule type" value="Genomic_DNA"/>
</dbReference>
<dbReference type="CDD" id="cd23945">
    <property type="entry name" value="PAPS_reductase"/>
    <property type="match status" value="1"/>
</dbReference>
<feature type="binding site" evidence="6">
    <location>
        <position position="132"/>
    </location>
    <ligand>
        <name>[4Fe-4S] cluster</name>
        <dbReference type="ChEBI" id="CHEBI:49883"/>
    </ligand>
</feature>
<evidence type="ECO:0000256" key="2">
    <source>
        <dbReference type="ARBA" id="ARBA00022723"/>
    </source>
</evidence>
<gene>
    <name evidence="6" type="primary">cysH</name>
    <name evidence="8" type="ORF">GCM10023172_38310</name>
</gene>
<dbReference type="InterPro" id="IPR002500">
    <property type="entry name" value="PAPS_reduct_dom"/>
</dbReference>
<proteinExistence type="inferred from homology"/>
<keyword evidence="3 6" id="KW-0560">Oxidoreductase</keyword>
<comment type="function">
    <text evidence="6">Catalyzes the formation of sulfite from adenosine 5'-phosphosulfate (APS) using thioredoxin as an electron donor.</text>
</comment>
<feature type="binding site" evidence="6">
    <location>
        <position position="133"/>
    </location>
    <ligand>
        <name>[4Fe-4S] cluster</name>
        <dbReference type="ChEBI" id="CHEBI:49883"/>
    </ligand>
</feature>
<organism evidence="8 9">
    <name type="scientific">Hymenobacter ginsengisoli</name>
    <dbReference type="NCBI Taxonomy" id="1051626"/>
    <lineage>
        <taxon>Bacteria</taxon>
        <taxon>Pseudomonadati</taxon>
        <taxon>Bacteroidota</taxon>
        <taxon>Cytophagia</taxon>
        <taxon>Cytophagales</taxon>
        <taxon>Hymenobacteraceae</taxon>
        <taxon>Hymenobacter</taxon>
    </lineage>
</organism>
<accession>A0ABP8QR51</accession>
<dbReference type="PANTHER" id="PTHR46482">
    <property type="entry name" value="5'-ADENYLYLSULFATE REDUCTASE 3, CHLOROPLASTIC"/>
    <property type="match status" value="1"/>
</dbReference>
<dbReference type="PANTHER" id="PTHR46482:SF9">
    <property type="entry name" value="5'-ADENYLYLSULFATE REDUCTASE 1, CHLOROPLASTIC"/>
    <property type="match status" value="1"/>
</dbReference>